<gene>
    <name evidence="3" type="ORF">HRR80_007630</name>
</gene>
<reference evidence="3" key="1">
    <citation type="submission" date="2023-01" db="EMBL/GenBank/DDBJ databases">
        <title>Exophiala dermititidis isolated from Cystic Fibrosis Patient.</title>
        <authorList>
            <person name="Kurbessoian T."/>
            <person name="Crocker A."/>
            <person name="Murante D."/>
            <person name="Hogan D.A."/>
            <person name="Stajich J.E."/>
        </authorList>
    </citation>
    <scope>NUCLEOTIDE SEQUENCE</scope>
    <source>
        <strain evidence="3">Ex8</strain>
    </source>
</reference>
<evidence type="ECO:0000313" key="3">
    <source>
        <dbReference type="EMBL" id="KAJ8988213.1"/>
    </source>
</evidence>
<name>A0AAN6IRX8_EXODE</name>
<evidence type="ECO:0000313" key="4">
    <source>
        <dbReference type="Proteomes" id="UP001161757"/>
    </source>
</evidence>
<dbReference type="Proteomes" id="UP001161757">
    <property type="component" value="Unassembled WGS sequence"/>
</dbReference>
<accession>A0AAN6IRX8</accession>
<evidence type="ECO:0000256" key="1">
    <source>
        <dbReference type="SAM" id="Coils"/>
    </source>
</evidence>
<dbReference type="AlphaFoldDB" id="A0AAN6IRX8"/>
<protein>
    <submittedName>
        <fullName evidence="3">Uncharacterized protein</fullName>
    </submittedName>
</protein>
<comment type="caution">
    <text evidence="3">The sequence shown here is derived from an EMBL/GenBank/DDBJ whole genome shotgun (WGS) entry which is preliminary data.</text>
</comment>
<feature type="region of interest" description="Disordered" evidence="2">
    <location>
        <begin position="126"/>
        <end position="157"/>
    </location>
</feature>
<feature type="compositionally biased region" description="Acidic residues" evidence="2">
    <location>
        <begin position="143"/>
        <end position="153"/>
    </location>
</feature>
<proteinExistence type="predicted"/>
<sequence>MPSLEQNSQALVQPSPTSTIPQYHALLNDNKTLRKQYEESQRDLKIMSAAMAMSHTKLNPLKTEAKELIAFKLGITTSQVKSCLKRLYGKGKLSSILREYIEHARRLEAVTAETNETSYRHARYRAYPKSSSRGIERHHDETDSTESSDDEDSNILTPVKLKRLPHDSIKVEIDGKLFTQRQLAKWYQRSKMDAAARRTFELKNIEINNKRRSHASK</sequence>
<dbReference type="EMBL" id="JAJGCB010000019">
    <property type="protein sequence ID" value="KAJ8988213.1"/>
    <property type="molecule type" value="Genomic_DNA"/>
</dbReference>
<organism evidence="3 4">
    <name type="scientific">Exophiala dermatitidis</name>
    <name type="common">Black yeast-like fungus</name>
    <name type="synonym">Wangiella dermatitidis</name>
    <dbReference type="NCBI Taxonomy" id="5970"/>
    <lineage>
        <taxon>Eukaryota</taxon>
        <taxon>Fungi</taxon>
        <taxon>Dikarya</taxon>
        <taxon>Ascomycota</taxon>
        <taxon>Pezizomycotina</taxon>
        <taxon>Eurotiomycetes</taxon>
        <taxon>Chaetothyriomycetidae</taxon>
        <taxon>Chaetothyriales</taxon>
        <taxon>Herpotrichiellaceae</taxon>
        <taxon>Exophiala</taxon>
    </lineage>
</organism>
<feature type="coiled-coil region" evidence="1">
    <location>
        <begin position="23"/>
        <end position="50"/>
    </location>
</feature>
<evidence type="ECO:0000256" key="2">
    <source>
        <dbReference type="SAM" id="MobiDB-lite"/>
    </source>
</evidence>
<keyword evidence="1" id="KW-0175">Coiled coil</keyword>